<dbReference type="CDD" id="cd02976">
    <property type="entry name" value="NrdH"/>
    <property type="match status" value="1"/>
</dbReference>
<dbReference type="GeneID" id="29944515"/>
<evidence type="ECO:0000313" key="11">
    <source>
        <dbReference type="Proteomes" id="UP000240728"/>
    </source>
</evidence>
<keyword evidence="6" id="KW-1015">Disulfide bond</keyword>
<evidence type="ECO:0000256" key="3">
    <source>
        <dbReference type="ARBA" id="ARBA00017945"/>
    </source>
</evidence>
<evidence type="ECO:0000313" key="9">
    <source>
        <dbReference type="EMBL" id="PSU99569.1"/>
    </source>
</evidence>
<dbReference type="PROSITE" id="PS51354">
    <property type="entry name" value="GLUTAREDOXIN_2"/>
    <property type="match status" value="1"/>
</dbReference>
<keyword evidence="4" id="KW-0813">Transport</keyword>
<gene>
    <name evidence="10" type="ORF">C0W53_08155</name>
    <name evidence="9" type="ORF">C9J27_07970</name>
</gene>
<comment type="function">
    <text evidence="1">Electron transport system for the ribonucleotide reductase system NrdEF.</text>
</comment>
<dbReference type="InterPro" id="IPR011909">
    <property type="entry name" value="GlrX_NrdH"/>
</dbReference>
<dbReference type="Gene3D" id="3.40.30.10">
    <property type="entry name" value="Glutaredoxin"/>
    <property type="match status" value="1"/>
</dbReference>
<evidence type="ECO:0000256" key="4">
    <source>
        <dbReference type="ARBA" id="ARBA00022448"/>
    </source>
</evidence>
<dbReference type="STRING" id="318456.GCA_001455895_02022"/>
<dbReference type="OrthoDB" id="8545217at2"/>
<accession>A0A2T3KJ66</accession>
<keyword evidence="7" id="KW-0676">Redox-active center</keyword>
<dbReference type="GO" id="GO:0045454">
    <property type="term" value="P:cell redox homeostasis"/>
    <property type="evidence" value="ECO:0007669"/>
    <property type="project" value="InterPro"/>
</dbReference>
<dbReference type="NCBIfam" id="TIGR02194">
    <property type="entry name" value="GlrX_NrdH"/>
    <property type="match status" value="1"/>
</dbReference>
<comment type="similarity">
    <text evidence="2">Belongs to the glutaredoxin family.</text>
</comment>
<evidence type="ECO:0000313" key="10">
    <source>
        <dbReference type="EMBL" id="PSX45200.1"/>
    </source>
</evidence>
<evidence type="ECO:0000256" key="1">
    <source>
        <dbReference type="ARBA" id="ARBA00002292"/>
    </source>
</evidence>
<name>A0A2T3KJ66_9GAMM</name>
<keyword evidence="11" id="KW-1185">Reference proteome</keyword>
<organism evidence="9 12">
    <name type="scientific">Photobacterium kishitanii</name>
    <dbReference type="NCBI Taxonomy" id="318456"/>
    <lineage>
        <taxon>Bacteria</taxon>
        <taxon>Pseudomonadati</taxon>
        <taxon>Pseudomonadota</taxon>
        <taxon>Gammaproteobacteria</taxon>
        <taxon>Vibrionales</taxon>
        <taxon>Vibrionaceae</taxon>
        <taxon>Photobacterium</taxon>
    </lineage>
</organism>
<protein>
    <recommendedName>
        <fullName evidence="3">Glutaredoxin-like protein NrdH</fullName>
    </recommendedName>
</protein>
<dbReference type="GO" id="GO:0009055">
    <property type="term" value="F:electron transfer activity"/>
    <property type="evidence" value="ECO:0007669"/>
    <property type="project" value="TreeGrafter"/>
</dbReference>
<dbReference type="InterPro" id="IPR051548">
    <property type="entry name" value="Grx-like_ET"/>
</dbReference>
<dbReference type="PANTHER" id="PTHR34386">
    <property type="entry name" value="GLUTAREDOXIN"/>
    <property type="match status" value="1"/>
</dbReference>
<evidence type="ECO:0000313" key="12">
    <source>
        <dbReference type="Proteomes" id="UP000241426"/>
    </source>
</evidence>
<dbReference type="InterPro" id="IPR002109">
    <property type="entry name" value="Glutaredoxin"/>
</dbReference>
<sequence length="75" mass="8377">MTILVYSKPSCMQCVATKRALDTRGIDYQSIDLSQDESALEKVIQLGYREAPVVITGTKHWSGFRPDLIEQLCAS</sequence>
<evidence type="ECO:0000256" key="6">
    <source>
        <dbReference type="ARBA" id="ARBA00023157"/>
    </source>
</evidence>
<evidence type="ECO:0000256" key="7">
    <source>
        <dbReference type="ARBA" id="ARBA00023284"/>
    </source>
</evidence>
<dbReference type="EMBL" id="PYNF01000005">
    <property type="protein sequence ID" value="PSU99569.1"/>
    <property type="molecule type" value="Genomic_DNA"/>
</dbReference>
<dbReference type="Proteomes" id="UP000240728">
    <property type="component" value="Unassembled WGS sequence"/>
</dbReference>
<dbReference type="Pfam" id="PF00462">
    <property type="entry name" value="Glutaredoxin"/>
    <property type="match status" value="1"/>
</dbReference>
<dbReference type="Proteomes" id="UP000241426">
    <property type="component" value="Unassembled WGS sequence"/>
</dbReference>
<dbReference type="PANTHER" id="PTHR34386:SF1">
    <property type="entry name" value="GLUTAREDOXIN-LIKE PROTEIN NRDH"/>
    <property type="match status" value="1"/>
</dbReference>
<evidence type="ECO:0000256" key="2">
    <source>
        <dbReference type="ARBA" id="ARBA00007787"/>
    </source>
</evidence>
<dbReference type="RefSeq" id="WP_036794591.1">
    <property type="nucleotide sequence ID" value="NZ_JAUZMX010000001.1"/>
</dbReference>
<dbReference type="SUPFAM" id="SSF52833">
    <property type="entry name" value="Thioredoxin-like"/>
    <property type="match status" value="1"/>
</dbReference>
<evidence type="ECO:0000256" key="5">
    <source>
        <dbReference type="ARBA" id="ARBA00022982"/>
    </source>
</evidence>
<comment type="caution">
    <text evidence="9">The sequence shown here is derived from an EMBL/GenBank/DDBJ whole genome shotgun (WGS) entry which is preliminary data.</text>
</comment>
<proteinExistence type="inferred from homology"/>
<dbReference type="AlphaFoldDB" id="A0A2T3KJ66"/>
<evidence type="ECO:0000259" key="8">
    <source>
        <dbReference type="Pfam" id="PF00462"/>
    </source>
</evidence>
<reference evidence="11 12" key="1">
    <citation type="submission" date="2018-01" db="EMBL/GenBank/DDBJ databases">
        <title>Whole genome sequencing of Histamine producing bacteria.</title>
        <authorList>
            <person name="Butler K."/>
        </authorList>
    </citation>
    <scope>NUCLEOTIDE SEQUENCE [LARGE SCALE GENOMIC DNA]</scope>
    <source>
        <strain evidence="10 11">A1-4</strain>
        <strain evidence="9 12">FS-7.2</strain>
    </source>
</reference>
<feature type="domain" description="Glutaredoxin" evidence="8">
    <location>
        <begin position="3"/>
        <end position="61"/>
    </location>
</feature>
<keyword evidence="5" id="KW-0249">Electron transport</keyword>
<dbReference type="EMBL" id="PYOZ01000004">
    <property type="protein sequence ID" value="PSX45200.1"/>
    <property type="molecule type" value="Genomic_DNA"/>
</dbReference>
<accession>A0A0B7JB21</accession>
<dbReference type="InterPro" id="IPR036249">
    <property type="entry name" value="Thioredoxin-like_sf"/>
</dbReference>